<name>A0A0D0N0B2_KITGR</name>
<dbReference type="PATRIC" id="fig|2064.6.peg.7490"/>
<dbReference type="EMBL" id="JXZB01000005">
    <property type="protein sequence ID" value="KIQ61500.1"/>
    <property type="molecule type" value="Genomic_DNA"/>
</dbReference>
<dbReference type="AlphaFoldDB" id="A0A0D0N0B2"/>
<sequence length="208" mass="23051">MNVSTDGWKNFGKHGAHLDPGNVHGKIALGRALEDALERMIIEGGIKSPVTTRRGLLARMRYLTTTTGGPAALTDAGITAVPRTVRAWTHGTQQPRPHNLEAIDTAYWNLRAHNVLANPGGFKQHLNNNGHGTRVEIHPVNQDLVDQPRRRDNLRLRTIQVRYVWDEAVDAMVDGDEAKLEEIWDDVIADLDSDWGAYTYVSHIGLGA</sequence>
<comment type="caution">
    <text evidence="1">The sequence shown here is derived from an EMBL/GenBank/DDBJ whole genome shotgun (WGS) entry which is preliminary data.</text>
</comment>
<proteinExistence type="predicted"/>
<dbReference type="Proteomes" id="UP000032066">
    <property type="component" value="Unassembled WGS sequence"/>
</dbReference>
<reference evidence="1 2" key="1">
    <citation type="submission" date="2015-02" db="EMBL/GenBank/DDBJ databases">
        <title>Draft genome sequence of Kitasatospora griseola MF730-N6, a bafilomycin, terpentecin and satosporin producer.</title>
        <authorList>
            <person name="Arens J.C."/>
            <person name="Haltli B."/>
            <person name="Kerr R.G."/>
        </authorList>
    </citation>
    <scope>NUCLEOTIDE SEQUENCE [LARGE SCALE GENOMIC DNA]</scope>
    <source>
        <strain evidence="1 2">MF730-N6</strain>
    </source>
</reference>
<keyword evidence="2" id="KW-1185">Reference proteome</keyword>
<protein>
    <recommendedName>
        <fullName evidence="3">Transcriptional regulator</fullName>
    </recommendedName>
</protein>
<gene>
    <name evidence="1" type="ORF">TR51_35450</name>
</gene>
<evidence type="ECO:0000313" key="1">
    <source>
        <dbReference type="EMBL" id="KIQ61500.1"/>
    </source>
</evidence>
<evidence type="ECO:0008006" key="3">
    <source>
        <dbReference type="Google" id="ProtNLM"/>
    </source>
</evidence>
<accession>A0A0D0N0B2</accession>
<organism evidence="1 2">
    <name type="scientific">Kitasatospora griseola</name>
    <name type="common">Streptomyces griseolosporeus</name>
    <dbReference type="NCBI Taxonomy" id="2064"/>
    <lineage>
        <taxon>Bacteria</taxon>
        <taxon>Bacillati</taxon>
        <taxon>Actinomycetota</taxon>
        <taxon>Actinomycetes</taxon>
        <taxon>Kitasatosporales</taxon>
        <taxon>Streptomycetaceae</taxon>
        <taxon>Kitasatospora</taxon>
    </lineage>
</organism>
<evidence type="ECO:0000313" key="2">
    <source>
        <dbReference type="Proteomes" id="UP000032066"/>
    </source>
</evidence>